<dbReference type="AlphaFoldDB" id="A0A5B7FF36"/>
<reference evidence="2 3" key="1">
    <citation type="submission" date="2019-05" db="EMBL/GenBank/DDBJ databases">
        <title>Another draft genome of Portunus trituberculatus and its Hox gene families provides insights of decapod evolution.</title>
        <authorList>
            <person name="Jeong J.-H."/>
            <person name="Song I."/>
            <person name="Kim S."/>
            <person name="Choi T."/>
            <person name="Kim D."/>
            <person name="Ryu S."/>
            <person name="Kim W."/>
        </authorList>
    </citation>
    <scope>NUCLEOTIDE SEQUENCE [LARGE SCALE GENOMIC DNA]</scope>
    <source>
        <tissue evidence="2">Muscle</tissue>
    </source>
</reference>
<proteinExistence type="predicted"/>
<sequence>MIIYVDAKQWRLWPRSGDFGGRRSGLGPHRAVFLDLTVLSLTGARPTDSCTQKNRKIRPFLLFVGKWRLSIRCGEAVSVVRLPGTDTEREGDRSSRVRCTTRRGDGIRDG</sequence>
<accession>A0A5B7FF36</accession>
<comment type="caution">
    <text evidence="2">The sequence shown here is derived from an EMBL/GenBank/DDBJ whole genome shotgun (WGS) entry which is preliminary data.</text>
</comment>
<name>A0A5B7FF36_PORTR</name>
<keyword evidence="3" id="KW-1185">Reference proteome</keyword>
<feature type="region of interest" description="Disordered" evidence="1">
    <location>
        <begin position="84"/>
        <end position="110"/>
    </location>
</feature>
<gene>
    <name evidence="2" type="ORF">E2C01_037625</name>
</gene>
<protein>
    <submittedName>
        <fullName evidence="2">Uncharacterized protein</fullName>
    </submittedName>
</protein>
<organism evidence="2 3">
    <name type="scientific">Portunus trituberculatus</name>
    <name type="common">Swimming crab</name>
    <name type="synonym">Neptunus trituberculatus</name>
    <dbReference type="NCBI Taxonomy" id="210409"/>
    <lineage>
        <taxon>Eukaryota</taxon>
        <taxon>Metazoa</taxon>
        <taxon>Ecdysozoa</taxon>
        <taxon>Arthropoda</taxon>
        <taxon>Crustacea</taxon>
        <taxon>Multicrustacea</taxon>
        <taxon>Malacostraca</taxon>
        <taxon>Eumalacostraca</taxon>
        <taxon>Eucarida</taxon>
        <taxon>Decapoda</taxon>
        <taxon>Pleocyemata</taxon>
        <taxon>Brachyura</taxon>
        <taxon>Eubrachyura</taxon>
        <taxon>Portunoidea</taxon>
        <taxon>Portunidae</taxon>
        <taxon>Portuninae</taxon>
        <taxon>Portunus</taxon>
    </lineage>
</organism>
<evidence type="ECO:0000313" key="3">
    <source>
        <dbReference type="Proteomes" id="UP000324222"/>
    </source>
</evidence>
<evidence type="ECO:0000256" key="1">
    <source>
        <dbReference type="SAM" id="MobiDB-lite"/>
    </source>
</evidence>
<evidence type="ECO:0000313" key="2">
    <source>
        <dbReference type="EMBL" id="MPC43966.1"/>
    </source>
</evidence>
<dbReference type="EMBL" id="VSRR010006065">
    <property type="protein sequence ID" value="MPC43966.1"/>
    <property type="molecule type" value="Genomic_DNA"/>
</dbReference>
<dbReference type="Proteomes" id="UP000324222">
    <property type="component" value="Unassembled WGS sequence"/>
</dbReference>
<feature type="compositionally biased region" description="Basic and acidic residues" evidence="1">
    <location>
        <begin position="86"/>
        <end position="95"/>
    </location>
</feature>